<dbReference type="KEGG" id="bte:BTH_I0167"/>
<reference evidence="2 3" key="1">
    <citation type="journal article" date="2005" name="BMC Genomics">
        <title>Bacterial genome adaptation to niches: divergence of the potential virulence genes in three Burkholderia species of different survival strategies.</title>
        <authorList>
            <person name="Kim H.S."/>
            <person name="Schell M.A."/>
            <person name="Yu Y."/>
            <person name="Ulrich R.L."/>
            <person name="Sarria S.H."/>
            <person name="Nierman W.C."/>
            <person name="DeShazer D."/>
        </authorList>
    </citation>
    <scope>NUCLEOTIDE SEQUENCE [LARGE SCALE GENOMIC DNA]</scope>
    <source>
        <strain evidence="3">ATCC 700388 / DSM 13276 / CCUG 48851 / CIP 106301 / E264</strain>
    </source>
</reference>
<organism evidence="2 3">
    <name type="scientific">Burkholderia thailandensis (strain ATCC 700388 / DSM 13276 / CCUG 48851 / CIP 106301 / E264)</name>
    <dbReference type="NCBI Taxonomy" id="271848"/>
    <lineage>
        <taxon>Bacteria</taxon>
        <taxon>Pseudomonadati</taxon>
        <taxon>Pseudomonadota</taxon>
        <taxon>Betaproteobacteria</taxon>
        <taxon>Burkholderiales</taxon>
        <taxon>Burkholderiaceae</taxon>
        <taxon>Burkholderia</taxon>
        <taxon>pseudomallei group</taxon>
    </lineage>
</organism>
<gene>
    <name evidence="2" type="ordered locus">BTH_I0167</name>
</gene>
<feature type="region of interest" description="Disordered" evidence="1">
    <location>
        <begin position="1"/>
        <end position="55"/>
    </location>
</feature>
<dbReference type="AlphaFoldDB" id="Q2T274"/>
<keyword evidence="3" id="KW-1185">Reference proteome</keyword>
<evidence type="ECO:0000256" key="1">
    <source>
        <dbReference type="SAM" id="MobiDB-lite"/>
    </source>
</evidence>
<proteinExistence type="predicted"/>
<accession>Q2T274</accession>
<feature type="compositionally biased region" description="Low complexity" evidence="1">
    <location>
        <begin position="27"/>
        <end position="47"/>
    </location>
</feature>
<sequence>MRERRAPAHGARRYGGERGAPRERRFACPPAGPAAHAGKPAAPAADPRTAVIAFS</sequence>
<dbReference type="EMBL" id="CP000086">
    <property type="protein sequence ID" value="ABC39188.1"/>
    <property type="molecule type" value="Genomic_DNA"/>
</dbReference>
<evidence type="ECO:0000313" key="2">
    <source>
        <dbReference type="EMBL" id="ABC39188.1"/>
    </source>
</evidence>
<feature type="compositionally biased region" description="Basic and acidic residues" evidence="1">
    <location>
        <begin position="14"/>
        <end position="26"/>
    </location>
</feature>
<evidence type="ECO:0000313" key="3">
    <source>
        <dbReference type="Proteomes" id="UP000001930"/>
    </source>
</evidence>
<name>Q2T274_BURTA</name>
<protein>
    <submittedName>
        <fullName evidence="2">Uncharacterized protein</fullName>
    </submittedName>
</protein>
<dbReference type="HOGENOM" id="CLU_3023283_0_0_4"/>
<dbReference type="Proteomes" id="UP000001930">
    <property type="component" value="Chromosome I"/>
</dbReference>